<feature type="region of interest" description="Disordered" evidence="1">
    <location>
        <begin position="191"/>
        <end position="307"/>
    </location>
</feature>
<dbReference type="Proteomes" id="UP000318103">
    <property type="component" value="Unassembled WGS sequence"/>
</dbReference>
<feature type="compositionally biased region" description="Basic residues" evidence="1">
    <location>
        <begin position="242"/>
        <end position="258"/>
    </location>
</feature>
<keyword evidence="3" id="KW-1185">Reference proteome</keyword>
<accession>A0A542SX45</accession>
<dbReference type="AlphaFoldDB" id="A0A542SX45"/>
<organism evidence="2 3">
    <name type="scientific">Streptomyces puniciscabiei</name>
    <dbReference type="NCBI Taxonomy" id="164348"/>
    <lineage>
        <taxon>Bacteria</taxon>
        <taxon>Bacillati</taxon>
        <taxon>Actinomycetota</taxon>
        <taxon>Actinomycetes</taxon>
        <taxon>Kitasatosporales</taxon>
        <taxon>Streptomycetaceae</taxon>
        <taxon>Streptomyces</taxon>
    </lineage>
</organism>
<dbReference type="EMBL" id="VFNX01000008">
    <property type="protein sequence ID" value="TQK79181.1"/>
    <property type="molecule type" value="Genomic_DNA"/>
</dbReference>
<evidence type="ECO:0000256" key="1">
    <source>
        <dbReference type="SAM" id="MobiDB-lite"/>
    </source>
</evidence>
<evidence type="ECO:0000313" key="3">
    <source>
        <dbReference type="Proteomes" id="UP000318103"/>
    </source>
</evidence>
<comment type="caution">
    <text evidence="2">The sequence shown here is derived from an EMBL/GenBank/DDBJ whole genome shotgun (WGS) entry which is preliminary data.</text>
</comment>
<dbReference type="STRING" id="164348.BFF78_02190"/>
<gene>
    <name evidence="2" type="ORF">FB563_8404</name>
</gene>
<feature type="region of interest" description="Disordered" evidence="1">
    <location>
        <begin position="1"/>
        <end position="28"/>
    </location>
</feature>
<evidence type="ECO:0000313" key="2">
    <source>
        <dbReference type="EMBL" id="TQK79181.1"/>
    </source>
</evidence>
<protein>
    <submittedName>
        <fullName evidence="2">Uncharacterized protein</fullName>
    </submittedName>
</protein>
<reference evidence="2 3" key="1">
    <citation type="submission" date="2019-06" db="EMBL/GenBank/DDBJ databases">
        <title>Sequencing the genomes of 1000 actinobacteria strains.</title>
        <authorList>
            <person name="Klenk H.-P."/>
        </authorList>
    </citation>
    <scope>NUCLEOTIDE SEQUENCE [LARGE SCALE GENOMIC DNA]</scope>
    <source>
        <strain evidence="2 3">DSM 41929</strain>
    </source>
</reference>
<feature type="compositionally biased region" description="Basic and acidic residues" evidence="1">
    <location>
        <begin position="265"/>
        <end position="277"/>
    </location>
</feature>
<sequence>MIIGEGETSTRHGCRLGPPRVERGGQRTEDRQGVVNLLTLPTYGDYRHTYAEMLDRHDELIAAAGDRWTVLHLGGAVDDEPCTWRWRAAARPLGEDGLRDLRDLAGLCVPGPHPDRIPVRETRAVVNQARLMAGAGLLLDTVTDVLRPACALSGGDVTLQEPTRLRTLPRAARPALLAGLDAVVAAAPAERADVDAHRETRTRLGERLHPREYRSGPTRPGCSPSRAARRRRAPRARDAAHARHRSGRRHHVRRRRQGHLLGVLRGDRDPARQDPRRWARPWEALGRPRRGRPGLAAPSAQLSGRQS</sequence>
<name>A0A542SX45_9ACTN</name>
<proteinExistence type="predicted"/>
<feature type="compositionally biased region" description="Basic and acidic residues" evidence="1">
    <location>
        <begin position="191"/>
        <end position="214"/>
    </location>
</feature>